<evidence type="ECO:0000313" key="2">
    <source>
        <dbReference type="Proteomes" id="UP001054945"/>
    </source>
</evidence>
<protein>
    <submittedName>
        <fullName evidence="1">Uncharacterized protein</fullName>
    </submittedName>
</protein>
<organism evidence="1 2">
    <name type="scientific">Caerostris extrusa</name>
    <name type="common">Bark spider</name>
    <name type="synonym">Caerostris bankana</name>
    <dbReference type="NCBI Taxonomy" id="172846"/>
    <lineage>
        <taxon>Eukaryota</taxon>
        <taxon>Metazoa</taxon>
        <taxon>Ecdysozoa</taxon>
        <taxon>Arthropoda</taxon>
        <taxon>Chelicerata</taxon>
        <taxon>Arachnida</taxon>
        <taxon>Araneae</taxon>
        <taxon>Araneomorphae</taxon>
        <taxon>Entelegynae</taxon>
        <taxon>Araneoidea</taxon>
        <taxon>Araneidae</taxon>
        <taxon>Caerostris</taxon>
    </lineage>
</organism>
<comment type="caution">
    <text evidence="1">The sequence shown here is derived from an EMBL/GenBank/DDBJ whole genome shotgun (WGS) entry which is preliminary data.</text>
</comment>
<keyword evidence="2" id="KW-1185">Reference proteome</keyword>
<evidence type="ECO:0000313" key="1">
    <source>
        <dbReference type="EMBL" id="GIX88957.1"/>
    </source>
</evidence>
<dbReference type="AlphaFoldDB" id="A0AAV4NVN1"/>
<reference evidence="1 2" key="1">
    <citation type="submission" date="2021-06" db="EMBL/GenBank/DDBJ databases">
        <title>Caerostris extrusa draft genome.</title>
        <authorList>
            <person name="Kono N."/>
            <person name="Arakawa K."/>
        </authorList>
    </citation>
    <scope>NUCLEOTIDE SEQUENCE [LARGE SCALE GENOMIC DNA]</scope>
</reference>
<name>A0AAV4NVN1_CAEEX</name>
<dbReference type="EMBL" id="BPLR01021374">
    <property type="protein sequence ID" value="GIX88957.1"/>
    <property type="molecule type" value="Genomic_DNA"/>
</dbReference>
<proteinExistence type="predicted"/>
<gene>
    <name evidence="1" type="ORF">CEXT_783701</name>
</gene>
<sequence>MSSESIHLFRSSRNRNRLLLPDKGATEIILTIEPFGEGTNEARYSNVPNISSTCHRRVVRNGLLQTRFRFIARCQCSSTGMFQLKYELTREGSFERIKGKEGPI</sequence>
<dbReference type="Proteomes" id="UP001054945">
    <property type="component" value="Unassembled WGS sequence"/>
</dbReference>
<accession>A0AAV4NVN1</accession>